<keyword evidence="5 8" id="KW-0238">DNA-binding</keyword>
<feature type="domain" description="Topo IA-type catalytic" evidence="12">
    <location>
        <begin position="171"/>
        <end position="592"/>
    </location>
</feature>
<keyword evidence="7" id="KW-0694">RNA-binding</keyword>
<evidence type="ECO:0000256" key="4">
    <source>
        <dbReference type="ARBA" id="ARBA00023029"/>
    </source>
</evidence>
<evidence type="ECO:0000256" key="7">
    <source>
        <dbReference type="PROSITE-ProRule" id="PRU00176"/>
    </source>
</evidence>
<dbReference type="InterPro" id="IPR000380">
    <property type="entry name" value="Topo_IA"/>
</dbReference>
<dbReference type="InterPro" id="IPR013825">
    <property type="entry name" value="Topo_IA_cen_sub2"/>
</dbReference>
<dbReference type="FunFam" id="1.10.290.10:FF:000001">
    <property type="entry name" value="DNA topoisomerase"/>
    <property type="match status" value="1"/>
</dbReference>
<dbReference type="Pfam" id="PF01131">
    <property type="entry name" value="Topoisom_bac"/>
    <property type="match status" value="1"/>
</dbReference>
<protein>
    <recommendedName>
        <fullName evidence="3 8">DNA topoisomerase</fullName>
        <ecNumber evidence="3 8">5.6.2.1</ecNumber>
    </recommendedName>
</protein>
<dbReference type="SUPFAM" id="SSF56712">
    <property type="entry name" value="Prokaryotic type I DNA topoisomerase"/>
    <property type="match status" value="1"/>
</dbReference>
<dbReference type="SMART" id="SM00437">
    <property type="entry name" value="TOP1Ac"/>
    <property type="match status" value="1"/>
</dbReference>
<dbReference type="Pfam" id="PF00076">
    <property type="entry name" value="RRM_1"/>
    <property type="match status" value="1"/>
</dbReference>
<dbReference type="PRINTS" id="PR00417">
    <property type="entry name" value="PRTPISMRASEI"/>
</dbReference>
<sequence length="937" mass="104769">MVVSVLMVAEKPSIAQTLAEALCTRGHPTSRKGVSPAATVYEYEGDFYGQKAWFKVTSCAGHVYTIDFPPEFNVWDRVAPVTLYGAKTVKMEANPKLRMPAHFQKEAKGCSYLVLWLDCDREGENICFEVMDNAVPNLVPLHGEQQVWRAKFSSLAPVDLRRAMANLGSPNKDEALSVDARQEMDLKLGCSFTRFQTKYFQGKYGDLDTNLISYGPCQTPTLWFCVRRHDEITGFQAESFYTLDLVISKIGRDLPLEWQRGQVFDQPIATTFRDIVQEGKPIAKVTDVSQKEDRLPRPQALNTVAMLKMASTRLGIGPQQAMHMAESLYLRGWMTYPRTETNTYPGNFDLRGTVGAQTNHPMWGQYAQELLRQGLTRARDGVDMGDHPPITPVRGGTESQVGEGWRLYDMVTRHFLATVSGDCKFLKTKVRLEVNGEEFSLSGRKVIDPGFTRIQHSGEMDDVTIPDFSVGEQVPVKSIGIGSHKTRPPPYLSESDLLSLMEKHGIGTDASMATHINNICERNYVTLSDGRRLVPTKLGIGLVHGFQLVDNELVIPKVRANIESSCTLIANGKAQIESVVHHVLKIFRDKFIYFEKNVGLIDQLFESTFTTLESAGRPLSRCGMCNKYLSVVDRKPVRMFCKNCDRVYKMPQNGQIKLYKELRCPLDNFELVFVANKVGKSYPLCPMCYDDPPFGTKNAAGKHWELEHPIYQKYRPQVMACIAENCPGTLCLDVDSAPKWQIDCNVCMQQLQIFTDRAHKVKVSSDFCEDCGSHLLAVTFKQAKTPLDGGETERTACLACDTLFNSLTTSGTSKGFFRRNPGKGKGKGKGKVSTEREVFVSNLPYEAQEADLRKDFSECGEIERMHMPMRETKCMGFAWITFTTEDGMDKALAYDGDEYGGRRLRVEKSGQHKTAAGKDKGAGKGAQDKAAGKGTQD</sequence>
<reference evidence="13" key="1">
    <citation type="submission" date="2021-01" db="EMBL/GenBank/DDBJ databases">
        <authorList>
            <person name="Corre E."/>
            <person name="Pelletier E."/>
            <person name="Niang G."/>
            <person name="Scheremetjew M."/>
            <person name="Finn R."/>
            <person name="Kale V."/>
            <person name="Holt S."/>
            <person name="Cochrane G."/>
            <person name="Meng A."/>
            <person name="Brown T."/>
            <person name="Cohen L."/>
        </authorList>
    </citation>
    <scope>NUCLEOTIDE SEQUENCE</scope>
    <source>
        <strain evidence="13">CCMP3105</strain>
    </source>
</reference>
<dbReference type="InterPro" id="IPR013826">
    <property type="entry name" value="Topo_IA_cen_sub3"/>
</dbReference>
<dbReference type="GO" id="GO:0003677">
    <property type="term" value="F:DNA binding"/>
    <property type="evidence" value="ECO:0007669"/>
    <property type="project" value="UniProtKB-KW"/>
</dbReference>
<dbReference type="PROSITE" id="PS50880">
    <property type="entry name" value="TOPRIM"/>
    <property type="match status" value="1"/>
</dbReference>
<dbReference type="InterPro" id="IPR003602">
    <property type="entry name" value="Topo_IA_DNA-bd_dom"/>
</dbReference>
<dbReference type="PROSITE" id="PS50102">
    <property type="entry name" value="RRM"/>
    <property type="match status" value="1"/>
</dbReference>
<dbReference type="CDD" id="cd03362">
    <property type="entry name" value="TOPRIM_TopoIA_TopoIII"/>
    <property type="match status" value="1"/>
</dbReference>
<dbReference type="Gene3D" id="1.10.290.10">
    <property type="entry name" value="Topoisomerase I, domain 4"/>
    <property type="match status" value="1"/>
</dbReference>
<accession>A0A7S4V5Y0</accession>
<dbReference type="PROSITE" id="PS52039">
    <property type="entry name" value="TOPO_IA_2"/>
    <property type="match status" value="1"/>
</dbReference>
<dbReference type="SMART" id="SM00493">
    <property type="entry name" value="TOPRIM"/>
    <property type="match status" value="1"/>
</dbReference>
<keyword evidence="6 8" id="KW-0413">Isomerase</keyword>
<dbReference type="GO" id="GO:0003917">
    <property type="term" value="F:DNA topoisomerase type I (single strand cut, ATP-independent) activity"/>
    <property type="evidence" value="ECO:0007669"/>
    <property type="project" value="UniProtKB-EC"/>
</dbReference>
<dbReference type="Gene3D" id="3.30.70.330">
    <property type="match status" value="1"/>
</dbReference>
<dbReference type="InterPro" id="IPR003601">
    <property type="entry name" value="Topo_IA_2"/>
</dbReference>
<comment type="catalytic activity">
    <reaction evidence="1 8">
        <text>ATP-independent breakage of single-stranded DNA, followed by passage and rejoining.</text>
        <dbReference type="EC" id="5.6.2.1"/>
    </reaction>
</comment>
<dbReference type="GO" id="GO:0005634">
    <property type="term" value="C:nucleus"/>
    <property type="evidence" value="ECO:0007669"/>
    <property type="project" value="TreeGrafter"/>
</dbReference>
<dbReference type="InterPro" id="IPR013497">
    <property type="entry name" value="Topo_IA_cen"/>
</dbReference>
<dbReference type="InterPro" id="IPR013824">
    <property type="entry name" value="Topo_IA_cen_sub1"/>
</dbReference>
<dbReference type="SMART" id="SM00436">
    <property type="entry name" value="TOP1Bc"/>
    <property type="match status" value="1"/>
</dbReference>
<evidence type="ECO:0000256" key="6">
    <source>
        <dbReference type="ARBA" id="ARBA00023235"/>
    </source>
</evidence>
<dbReference type="GO" id="GO:0006281">
    <property type="term" value="P:DNA repair"/>
    <property type="evidence" value="ECO:0007669"/>
    <property type="project" value="TreeGrafter"/>
</dbReference>
<dbReference type="InterPro" id="IPR035979">
    <property type="entry name" value="RBD_domain_sf"/>
</dbReference>
<dbReference type="SMART" id="SM00360">
    <property type="entry name" value="RRM"/>
    <property type="match status" value="1"/>
</dbReference>
<evidence type="ECO:0000256" key="3">
    <source>
        <dbReference type="ARBA" id="ARBA00012891"/>
    </source>
</evidence>
<feature type="domain" description="RRM" evidence="10">
    <location>
        <begin position="836"/>
        <end position="911"/>
    </location>
</feature>
<dbReference type="GO" id="GO:0006310">
    <property type="term" value="P:DNA recombination"/>
    <property type="evidence" value="ECO:0007669"/>
    <property type="project" value="TreeGrafter"/>
</dbReference>
<proteinExistence type="inferred from homology"/>
<evidence type="ECO:0000259" key="10">
    <source>
        <dbReference type="PROSITE" id="PS50102"/>
    </source>
</evidence>
<evidence type="ECO:0000259" key="11">
    <source>
        <dbReference type="PROSITE" id="PS50880"/>
    </source>
</evidence>
<evidence type="ECO:0000256" key="2">
    <source>
        <dbReference type="ARBA" id="ARBA00009446"/>
    </source>
</evidence>
<dbReference type="InterPro" id="IPR012677">
    <property type="entry name" value="Nucleotide-bd_a/b_plait_sf"/>
</dbReference>
<comment type="similarity">
    <text evidence="2 8">Belongs to the type IA topoisomerase family.</text>
</comment>
<feature type="domain" description="Toprim" evidence="11">
    <location>
        <begin position="4"/>
        <end position="153"/>
    </location>
</feature>
<dbReference type="PANTHER" id="PTHR11390">
    <property type="entry name" value="PROKARYOTIC DNA TOPOISOMERASE"/>
    <property type="match status" value="1"/>
</dbReference>
<keyword evidence="4 8" id="KW-0799">Topoisomerase</keyword>
<dbReference type="AlphaFoldDB" id="A0A7S4V5Y0"/>
<organism evidence="13">
    <name type="scientific">Alexandrium monilatum</name>
    <dbReference type="NCBI Taxonomy" id="311494"/>
    <lineage>
        <taxon>Eukaryota</taxon>
        <taxon>Sar</taxon>
        <taxon>Alveolata</taxon>
        <taxon>Dinophyceae</taxon>
        <taxon>Gonyaulacales</taxon>
        <taxon>Pyrocystaceae</taxon>
        <taxon>Alexandrium</taxon>
    </lineage>
</organism>
<dbReference type="InterPro" id="IPR000504">
    <property type="entry name" value="RRM_dom"/>
</dbReference>
<evidence type="ECO:0000256" key="8">
    <source>
        <dbReference type="RuleBase" id="RU362092"/>
    </source>
</evidence>
<dbReference type="SUPFAM" id="SSF54928">
    <property type="entry name" value="RNA-binding domain, RBD"/>
    <property type="match status" value="1"/>
</dbReference>
<dbReference type="Gene3D" id="1.10.460.10">
    <property type="entry name" value="Topoisomerase I, domain 2"/>
    <property type="match status" value="1"/>
</dbReference>
<gene>
    <name evidence="13" type="ORF">AMON00008_LOCUS24562</name>
</gene>
<comment type="function">
    <text evidence="8">Introduces a single-strand break via transesterification at a target site in duplex DNA. Releases the supercoiling and torsional tension of DNA introduced during the DNA replication and transcription by transiently cleaving and rejoining one strand of the DNA duplex. The scissile phosphodiester is attacked by the catalytic tyrosine of the enzyme, resulting in the formation of a DNA-(5'-phosphotyrosyl)-enzyme intermediate and the expulsion of a 3'-OH DNA strand.</text>
</comment>
<evidence type="ECO:0000256" key="9">
    <source>
        <dbReference type="SAM" id="MobiDB-lite"/>
    </source>
</evidence>
<dbReference type="PANTHER" id="PTHR11390:SF20">
    <property type="entry name" value="DNA TOPOISOMERASE 3-BETA-1"/>
    <property type="match status" value="1"/>
</dbReference>
<evidence type="ECO:0000256" key="5">
    <source>
        <dbReference type="ARBA" id="ARBA00023125"/>
    </source>
</evidence>
<name>A0A7S4V5Y0_9DINO</name>
<dbReference type="CDD" id="cd00186">
    <property type="entry name" value="TOP1Ac"/>
    <property type="match status" value="1"/>
</dbReference>
<evidence type="ECO:0000256" key="1">
    <source>
        <dbReference type="ARBA" id="ARBA00000213"/>
    </source>
</evidence>
<dbReference type="InterPro" id="IPR056452">
    <property type="entry name" value="Zn_ribbon_TOP3B"/>
</dbReference>
<dbReference type="Gene3D" id="3.40.50.140">
    <property type="match status" value="1"/>
</dbReference>
<dbReference type="InterPro" id="IPR023405">
    <property type="entry name" value="Topo_IA_core_domain"/>
</dbReference>
<dbReference type="EMBL" id="HBNR01035751">
    <property type="protein sequence ID" value="CAE4591714.1"/>
    <property type="molecule type" value="Transcribed_RNA"/>
</dbReference>
<dbReference type="GO" id="GO:0006265">
    <property type="term" value="P:DNA topological change"/>
    <property type="evidence" value="ECO:0007669"/>
    <property type="project" value="InterPro"/>
</dbReference>
<dbReference type="InterPro" id="IPR034144">
    <property type="entry name" value="TOPRIM_TopoIII"/>
</dbReference>
<dbReference type="Pfam" id="PF23546">
    <property type="entry name" value="Zn_ribbon_TOP3B"/>
    <property type="match status" value="1"/>
</dbReference>
<evidence type="ECO:0000259" key="12">
    <source>
        <dbReference type="PROSITE" id="PS52039"/>
    </source>
</evidence>
<dbReference type="CDD" id="cd00590">
    <property type="entry name" value="RRM_SF"/>
    <property type="match status" value="1"/>
</dbReference>
<dbReference type="Pfam" id="PF01751">
    <property type="entry name" value="Toprim"/>
    <property type="match status" value="1"/>
</dbReference>
<evidence type="ECO:0000313" key="13">
    <source>
        <dbReference type="EMBL" id="CAE4591714.1"/>
    </source>
</evidence>
<dbReference type="GO" id="GO:0003723">
    <property type="term" value="F:RNA binding"/>
    <property type="evidence" value="ECO:0007669"/>
    <property type="project" value="UniProtKB-UniRule"/>
</dbReference>
<feature type="region of interest" description="Disordered" evidence="9">
    <location>
        <begin position="904"/>
        <end position="937"/>
    </location>
</feature>
<dbReference type="InterPro" id="IPR006171">
    <property type="entry name" value="TOPRIM_dom"/>
</dbReference>
<dbReference type="Gene3D" id="2.70.20.10">
    <property type="entry name" value="Topoisomerase I, domain 3"/>
    <property type="match status" value="1"/>
</dbReference>
<dbReference type="EC" id="5.6.2.1" evidence="3 8"/>